<name>A0A8R7PDG2_TRIUA</name>
<dbReference type="Gramene" id="TuG1812G0200002555.01.T02">
    <property type="protein sequence ID" value="TuG1812G0200002555.01.T02"/>
    <property type="gene ID" value="TuG1812G0200002555.01"/>
</dbReference>
<accession>A0A8R7PDG2</accession>
<dbReference type="Gramene" id="TuG1812G0200002555.01.T04">
    <property type="protein sequence ID" value="TuG1812G0200002555.01.T04"/>
    <property type="gene ID" value="TuG1812G0200002555.01"/>
</dbReference>
<evidence type="ECO:0000313" key="1">
    <source>
        <dbReference type="EnsemblPlants" id="TuG1812G0200002555.01.T02"/>
    </source>
</evidence>
<dbReference type="EnsemblPlants" id="TuG1812G0200002555.01.T04">
    <property type="protein sequence ID" value="TuG1812G0200002555.01.T04"/>
    <property type="gene ID" value="TuG1812G0200002555.01"/>
</dbReference>
<dbReference type="EnsemblPlants" id="TuG1812G0200002555.01.T02">
    <property type="protein sequence ID" value="TuG1812G0200002555.01.T02"/>
    <property type="gene ID" value="TuG1812G0200002555.01"/>
</dbReference>
<reference evidence="1" key="2">
    <citation type="submission" date="2018-03" db="EMBL/GenBank/DDBJ databases">
        <title>The Triticum urartu genome reveals the dynamic nature of wheat genome evolution.</title>
        <authorList>
            <person name="Ling H."/>
            <person name="Ma B."/>
            <person name="Shi X."/>
            <person name="Liu H."/>
            <person name="Dong L."/>
            <person name="Sun H."/>
            <person name="Cao Y."/>
            <person name="Gao Q."/>
            <person name="Zheng S."/>
            <person name="Li Y."/>
            <person name="Yu Y."/>
            <person name="Du H."/>
            <person name="Qi M."/>
            <person name="Li Y."/>
            <person name="Yu H."/>
            <person name="Cui Y."/>
            <person name="Wang N."/>
            <person name="Chen C."/>
            <person name="Wu H."/>
            <person name="Zhao Y."/>
            <person name="Zhang J."/>
            <person name="Li Y."/>
            <person name="Zhou W."/>
            <person name="Zhang B."/>
            <person name="Hu W."/>
            <person name="Eijk M."/>
            <person name="Tang J."/>
            <person name="Witsenboer H."/>
            <person name="Zhao S."/>
            <person name="Li Z."/>
            <person name="Zhang A."/>
            <person name="Wang D."/>
            <person name="Liang C."/>
        </authorList>
    </citation>
    <scope>NUCLEOTIDE SEQUENCE [LARGE SCALE GENOMIC DNA]</scope>
    <source>
        <strain evidence="1">cv. G1812</strain>
    </source>
</reference>
<sequence>MAYYSFMAGKFASFSYGQWYHIMLPSLALYAHPTPGSTSSSAICSGDVHATCA</sequence>
<organism evidence="1 2">
    <name type="scientific">Triticum urartu</name>
    <name type="common">Red wild einkorn</name>
    <name type="synonym">Crithodium urartu</name>
    <dbReference type="NCBI Taxonomy" id="4572"/>
    <lineage>
        <taxon>Eukaryota</taxon>
        <taxon>Viridiplantae</taxon>
        <taxon>Streptophyta</taxon>
        <taxon>Embryophyta</taxon>
        <taxon>Tracheophyta</taxon>
        <taxon>Spermatophyta</taxon>
        <taxon>Magnoliopsida</taxon>
        <taxon>Liliopsida</taxon>
        <taxon>Poales</taxon>
        <taxon>Poaceae</taxon>
        <taxon>BOP clade</taxon>
        <taxon>Pooideae</taxon>
        <taxon>Triticodae</taxon>
        <taxon>Triticeae</taxon>
        <taxon>Triticinae</taxon>
        <taxon>Triticum</taxon>
    </lineage>
</organism>
<dbReference type="Gramene" id="TuG1812G0200002555.01.T03">
    <property type="protein sequence ID" value="TuG1812G0200002555.01.T03"/>
    <property type="gene ID" value="TuG1812G0200002555.01"/>
</dbReference>
<evidence type="ECO:0000313" key="2">
    <source>
        <dbReference type="Proteomes" id="UP000015106"/>
    </source>
</evidence>
<protein>
    <submittedName>
        <fullName evidence="1">Uncharacterized protein</fullName>
    </submittedName>
</protein>
<dbReference type="AlphaFoldDB" id="A0A8R7PDG2"/>
<keyword evidence="2" id="KW-1185">Reference proteome</keyword>
<dbReference type="Proteomes" id="UP000015106">
    <property type="component" value="Chromosome 2"/>
</dbReference>
<reference evidence="1" key="3">
    <citation type="submission" date="2022-06" db="UniProtKB">
        <authorList>
            <consortium name="EnsemblPlants"/>
        </authorList>
    </citation>
    <scope>IDENTIFICATION</scope>
</reference>
<dbReference type="EnsemblPlants" id="TuG1812G0200002555.01.T03">
    <property type="protein sequence ID" value="TuG1812G0200002555.01.T03"/>
    <property type="gene ID" value="TuG1812G0200002555.01"/>
</dbReference>
<proteinExistence type="predicted"/>
<reference evidence="2" key="1">
    <citation type="journal article" date="2013" name="Nature">
        <title>Draft genome of the wheat A-genome progenitor Triticum urartu.</title>
        <authorList>
            <person name="Ling H.Q."/>
            <person name="Zhao S."/>
            <person name="Liu D."/>
            <person name="Wang J."/>
            <person name="Sun H."/>
            <person name="Zhang C."/>
            <person name="Fan H."/>
            <person name="Li D."/>
            <person name="Dong L."/>
            <person name="Tao Y."/>
            <person name="Gao C."/>
            <person name="Wu H."/>
            <person name="Li Y."/>
            <person name="Cui Y."/>
            <person name="Guo X."/>
            <person name="Zheng S."/>
            <person name="Wang B."/>
            <person name="Yu K."/>
            <person name="Liang Q."/>
            <person name="Yang W."/>
            <person name="Lou X."/>
            <person name="Chen J."/>
            <person name="Feng M."/>
            <person name="Jian J."/>
            <person name="Zhang X."/>
            <person name="Luo G."/>
            <person name="Jiang Y."/>
            <person name="Liu J."/>
            <person name="Wang Z."/>
            <person name="Sha Y."/>
            <person name="Zhang B."/>
            <person name="Wu H."/>
            <person name="Tang D."/>
            <person name="Shen Q."/>
            <person name="Xue P."/>
            <person name="Zou S."/>
            <person name="Wang X."/>
            <person name="Liu X."/>
            <person name="Wang F."/>
            <person name="Yang Y."/>
            <person name="An X."/>
            <person name="Dong Z."/>
            <person name="Zhang K."/>
            <person name="Zhang X."/>
            <person name="Luo M.C."/>
            <person name="Dvorak J."/>
            <person name="Tong Y."/>
            <person name="Wang J."/>
            <person name="Yang H."/>
            <person name="Li Z."/>
            <person name="Wang D."/>
            <person name="Zhang A."/>
            <person name="Wang J."/>
        </authorList>
    </citation>
    <scope>NUCLEOTIDE SEQUENCE</scope>
    <source>
        <strain evidence="2">cv. G1812</strain>
    </source>
</reference>